<dbReference type="InterPro" id="IPR012827">
    <property type="entry name" value="Hemerythrin_metal-bd"/>
</dbReference>
<feature type="domain" description="Hemerythrin-like" evidence="5">
    <location>
        <begin position="11"/>
        <end position="125"/>
    </location>
</feature>
<keyword evidence="3" id="KW-0408">Iron</keyword>
<dbReference type="InterPro" id="IPR050669">
    <property type="entry name" value="Hemerythrin"/>
</dbReference>
<dbReference type="InterPro" id="IPR035938">
    <property type="entry name" value="Hemerythrin-like_sf"/>
</dbReference>
<dbReference type="Pfam" id="PF01814">
    <property type="entry name" value="Hemerythrin"/>
    <property type="match status" value="1"/>
</dbReference>
<feature type="compositionally biased region" description="Low complexity" evidence="4">
    <location>
        <begin position="167"/>
        <end position="196"/>
    </location>
</feature>
<evidence type="ECO:0000313" key="6">
    <source>
        <dbReference type="EMBL" id="GAA0208204.1"/>
    </source>
</evidence>
<accession>A0ABN0T0E4</accession>
<dbReference type="NCBIfam" id="TIGR02481">
    <property type="entry name" value="hemeryth_dom"/>
    <property type="match status" value="1"/>
</dbReference>
<dbReference type="SUPFAM" id="SSF47188">
    <property type="entry name" value="Hemerythrin-like"/>
    <property type="match status" value="1"/>
</dbReference>
<feature type="compositionally biased region" description="Low complexity" evidence="4">
    <location>
        <begin position="138"/>
        <end position="158"/>
    </location>
</feature>
<dbReference type="Gene3D" id="1.20.120.50">
    <property type="entry name" value="Hemerythrin-like"/>
    <property type="match status" value="1"/>
</dbReference>
<dbReference type="InterPro" id="IPR012312">
    <property type="entry name" value="Hemerythrin-like"/>
</dbReference>
<evidence type="ECO:0000259" key="5">
    <source>
        <dbReference type="Pfam" id="PF01814"/>
    </source>
</evidence>
<dbReference type="PANTHER" id="PTHR37164">
    <property type="entry name" value="BACTERIOHEMERYTHRIN"/>
    <property type="match status" value="1"/>
</dbReference>
<comment type="similarity">
    <text evidence="1">Belongs to the hemerythrin family.</text>
</comment>
<comment type="caution">
    <text evidence="6">The sequence shown here is derived from an EMBL/GenBank/DDBJ whole genome shotgun (WGS) entry which is preliminary data.</text>
</comment>
<organism evidence="6 7">
    <name type="scientific">Selenomonas dianae</name>
    <dbReference type="NCBI Taxonomy" id="135079"/>
    <lineage>
        <taxon>Bacteria</taxon>
        <taxon>Bacillati</taxon>
        <taxon>Bacillota</taxon>
        <taxon>Negativicutes</taxon>
        <taxon>Selenomonadales</taxon>
        <taxon>Selenomonadaceae</taxon>
        <taxon>Selenomonas</taxon>
    </lineage>
</organism>
<proteinExistence type="inferred from homology"/>
<evidence type="ECO:0000256" key="1">
    <source>
        <dbReference type="ARBA" id="ARBA00010587"/>
    </source>
</evidence>
<protein>
    <recommendedName>
        <fullName evidence="5">Hemerythrin-like domain-containing protein</fullName>
    </recommendedName>
</protein>
<evidence type="ECO:0000313" key="7">
    <source>
        <dbReference type="Proteomes" id="UP001500399"/>
    </source>
</evidence>
<dbReference type="Proteomes" id="UP001500399">
    <property type="component" value="Unassembled WGS sequence"/>
</dbReference>
<feature type="region of interest" description="Disordered" evidence="4">
    <location>
        <begin position="138"/>
        <end position="234"/>
    </location>
</feature>
<evidence type="ECO:0000256" key="4">
    <source>
        <dbReference type="SAM" id="MobiDB-lite"/>
    </source>
</evidence>
<gene>
    <name evidence="6" type="ORF">GCM10008919_09460</name>
</gene>
<evidence type="ECO:0000256" key="3">
    <source>
        <dbReference type="ARBA" id="ARBA00023004"/>
    </source>
</evidence>
<dbReference type="PANTHER" id="PTHR37164:SF1">
    <property type="entry name" value="BACTERIOHEMERYTHRIN"/>
    <property type="match status" value="1"/>
</dbReference>
<reference evidence="6 7" key="1">
    <citation type="journal article" date="2019" name="Int. J. Syst. Evol. Microbiol.">
        <title>The Global Catalogue of Microorganisms (GCM) 10K type strain sequencing project: providing services to taxonomists for standard genome sequencing and annotation.</title>
        <authorList>
            <consortium name="The Broad Institute Genomics Platform"/>
            <consortium name="The Broad Institute Genome Sequencing Center for Infectious Disease"/>
            <person name="Wu L."/>
            <person name="Ma J."/>
        </authorList>
    </citation>
    <scope>NUCLEOTIDE SEQUENCE [LARGE SCALE GENOMIC DNA]</scope>
    <source>
        <strain evidence="6 7">JCM 8542</strain>
    </source>
</reference>
<keyword evidence="7" id="KW-1185">Reference proteome</keyword>
<dbReference type="CDD" id="cd12107">
    <property type="entry name" value="Hemerythrin"/>
    <property type="match status" value="1"/>
</dbReference>
<keyword evidence="2" id="KW-0479">Metal-binding</keyword>
<name>A0ABN0T0E4_9FIRM</name>
<dbReference type="EMBL" id="BAAACR010000005">
    <property type="protein sequence ID" value="GAA0208204.1"/>
    <property type="molecule type" value="Genomic_DNA"/>
</dbReference>
<evidence type="ECO:0000256" key="2">
    <source>
        <dbReference type="ARBA" id="ARBA00022723"/>
    </source>
</evidence>
<sequence>MKYEFTKDYLTGIGEIDKEHARLFEIANECYELVMDDAAVDRFDKIVALLDELRNYAATHFAHEEEYMERIQYERRFSERYQHLRFIQKLSGINLDDIDENQQEYLLKLLDFLAQWLYGHIKGMDCRIPREEDIAAQRASAAARAEESAATQEEQQAEPPVTERGAEPPAAATEESSAPAAPEPVADAPAEAADSPAPEEPAAPEPEDESPAAKKKAAKPKKETAAKEKKTKKK</sequence>